<evidence type="ECO:0000313" key="1">
    <source>
        <dbReference type="EMBL" id="SNX75758.1"/>
    </source>
</evidence>
<dbReference type="Proteomes" id="UP000219546">
    <property type="component" value="Unassembled WGS sequence"/>
</dbReference>
<name>A0A285D912_9BACI</name>
<dbReference type="InterPro" id="IPR011094">
    <property type="entry name" value="Uncharacterised_LppY/LpqO"/>
</dbReference>
<gene>
    <name evidence="1" type="ORF">SAMN05877753_11711</name>
</gene>
<protein>
    <submittedName>
        <fullName evidence="1">Uncharacterized protein DUF1259</fullName>
    </submittedName>
</protein>
<accession>A0A285D912</accession>
<keyword evidence="2" id="KW-1185">Reference proteome</keyword>
<evidence type="ECO:0000313" key="2">
    <source>
        <dbReference type="Proteomes" id="UP000219546"/>
    </source>
</evidence>
<dbReference type="Pfam" id="PF07485">
    <property type="entry name" value="DUF1529"/>
    <property type="match status" value="1"/>
</dbReference>
<sequence>MDKKKLDQIFGKEGSLSNGVYKISFPRSEQIKENGMVIPPSMGTSTAINFQPTGGQNAAITGDFVLTAEEVNSVIRVLRKHDIEVEAVHNHMLFEEPHLLFVHFWANDDAEKLAKGLRKAVEKTNSKLPDKD</sequence>
<proteinExistence type="predicted"/>
<organism evidence="1 2">
    <name type="scientific">Bacillus oleivorans</name>
    <dbReference type="NCBI Taxonomy" id="1448271"/>
    <lineage>
        <taxon>Bacteria</taxon>
        <taxon>Bacillati</taxon>
        <taxon>Bacillota</taxon>
        <taxon>Bacilli</taxon>
        <taxon>Bacillales</taxon>
        <taxon>Bacillaceae</taxon>
        <taxon>Bacillus</taxon>
    </lineage>
</organism>
<dbReference type="EMBL" id="OAOP01000017">
    <property type="protein sequence ID" value="SNX75758.1"/>
    <property type="molecule type" value="Genomic_DNA"/>
</dbReference>
<dbReference type="AlphaFoldDB" id="A0A285D912"/>
<reference evidence="1 2" key="1">
    <citation type="submission" date="2017-08" db="EMBL/GenBank/DDBJ databases">
        <authorList>
            <person name="de Groot N.N."/>
        </authorList>
    </citation>
    <scope>NUCLEOTIDE SEQUENCE [LARGE SCALE GENOMIC DNA]</scope>
    <source>
        <strain evidence="1 2">JC228</strain>
    </source>
</reference>